<name>A0A512NEB6_9HYPH</name>
<dbReference type="AlphaFoldDB" id="A0A512NEB6"/>
<reference evidence="1 2" key="1">
    <citation type="submission" date="2019-07" db="EMBL/GenBank/DDBJ databases">
        <title>Whole genome shotgun sequence of Reyranella soli NBRC 108950.</title>
        <authorList>
            <person name="Hosoyama A."/>
            <person name="Uohara A."/>
            <person name="Ohji S."/>
            <person name="Ichikawa N."/>
        </authorList>
    </citation>
    <scope>NUCLEOTIDE SEQUENCE [LARGE SCALE GENOMIC DNA]</scope>
    <source>
        <strain evidence="1 2">NBRC 108950</strain>
    </source>
</reference>
<organism evidence="1 2">
    <name type="scientific">Reyranella soli</name>
    <dbReference type="NCBI Taxonomy" id="1230389"/>
    <lineage>
        <taxon>Bacteria</taxon>
        <taxon>Pseudomonadati</taxon>
        <taxon>Pseudomonadota</taxon>
        <taxon>Alphaproteobacteria</taxon>
        <taxon>Hyphomicrobiales</taxon>
        <taxon>Reyranellaceae</taxon>
        <taxon>Reyranella</taxon>
    </lineage>
</organism>
<dbReference type="EMBL" id="BKAJ01000077">
    <property type="protein sequence ID" value="GEP57289.1"/>
    <property type="molecule type" value="Genomic_DNA"/>
</dbReference>
<evidence type="ECO:0000313" key="1">
    <source>
        <dbReference type="EMBL" id="GEP57289.1"/>
    </source>
</evidence>
<gene>
    <name evidence="1" type="ORF">RSO01_44550</name>
</gene>
<proteinExistence type="predicted"/>
<evidence type="ECO:0000313" key="2">
    <source>
        <dbReference type="Proteomes" id="UP000321058"/>
    </source>
</evidence>
<comment type="caution">
    <text evidence="1">The sequence shown here is derived from an EMBL/GenBank/DDBJ whole genome shotgun (WGS) entry which is preliminary data.</text>
</comment>
<keyword evidence="2" id="KW-1185">Reference proteome</keyword>
<protein>
    <submittedName>
        <fullName evidence="1">Uncharacterized protein</fullName>
    </submittedName>
</protein>
<dbReference type="Proteomes" id="UP000321058">
    <property type="component" value="Unassembled WGS sequence"/>
</dbReference>
<accession>A0A512NEB6</accession>
<sequence length="348" mass="39205">MLPLTGNSAVRIPLQHLSVRVPWHDAGWDGTVCRSPRQNASCLVLNRIGATKNDALEEQYAGKSLSEVPEEAAPPCFSERVNFLSAKPQRRLARHAYAKTSEHHKHIAATQFTHPAFSVGATPFGWLLKDRAWGDEWRKGKIDSKALAERYGIDSRPEYEPDEPNWLNDRPWIQGHANQKALLDAFFGALQPKRSLVFVYSKRTPLIDDDQWMIVGVGRVTSIGELQEWDYSPPKNPPIRSYLWERSVSHSIRAGGVDGLLLPYHDLLERCEKDPDVDPSDCIAFVPDEFRNEFSYASEHVSAGNAIAALLAVKEALTAYSERFGGDWKPGLKWIDQRLGELWSLRGP</sequence>